<keyword evidence="2" id="KW-0614">Plasmid</keyword>
<protein>
    <submittedName>
        <fullName evidence="2">Uncharacterized protein</fullName>
    </submittedName>
</protein>
<evidence type="ECO:0000256" key="1">
    <source>
        <dbReference type="SAM" id="MobiDB-lite"/>
    </source>
</evidence>
<sequence length="75" mass="8051">MHEPRRGLGLELEDKPIQGVGREQMRERMGIGGRGFHQPVAGHVRAQTRRGSKLVEGHTASSAGSVGPGRRAEGI</sequence>
<evidence type="ECO:0000313" key="3">
    <source>
        <dbReference type="Proteomes" id="UP000830401"/>
    </source>
</evidence>
<evidence type="ECO:0000313" key="2">
    <source>
        <dbReference type="EMBL" id="UOQ69131.1"/>
    </source>
</evidence>
<dbReference type="EMBL" id="CP095064">
    <property type="protein sequence ID" value="UOQ69131.1"/>
    <property type="molecule type" value="Genomic_DNA"/>
</dbReference>
<gene>
    <name evidence="2" type="ORF">MUN86_25790</name>
</gene>
<accession>A0ABY4GE96</accession>
<dbReference type="Proteomes" id="UP000830401">
    <property type="component" value="Plasmid unnamed3"/>
</dbReference>
<name>A0ABY4GE96_9BACT</name>
<geneLocation type="plasmid" evidence="2 3">
    <name>unnamed3</name>
</geneLocation>
<organism evidence="2 3">
    <name type="scientific">Hymenobacter volaticus</name>
    <dbReference type="NCBI Taxonomy" id="2932254"/>
    <lineage>
        <taxon>Bacteria</taxon>
        <taxon>Pseudomonadati</taxon>
        <taxon>Bacteroidota</taxon>
        <taxon>Cytophagia</taxon>
        <taxon>Cytophagales</taxon>
        <taxon>Hymenobacteraceae</taxon>
        <taxon>Hymenobacter</taxon>
    </lineage>
</organism>
<feature type="region of interest" description="Disordered" evidence="1">
    <location>
        <begin position="32"/>
        <end position="75"/>
    </location>
</feature>
<proteinExistence type="predicted"/>
<keyword evidence="3" id="KW-1185">Reference proteome</keyword>
<reference evidence="2" key="1">
    <citation type="submission" date="2022-04" db="EMBL/GenBank/DDBJ databases">
        <title>Hymenobacter sp. isolated from the air.</title>
        <authorList>
            <person name="Won M."/>
            <person name="Lee C.-M."/>
            <person name="Woen H.-Y."/>
            <person name="Kwon S.-W."/>
        </authorList>
    </citation>
    <scope>NUCLEOTIDE SEQUENCE</scope>
    <source>
        <strain evidence="2">5420S-77</strain>
        <plasmid evidence="2">unnamed3</plasmid>
    </source>
</reference>
<dbReference type="RefSeq" id="WP_245126885.1">
    <property type="nucleotide sequence ID" value="NZ_CP095064.1"/>
</dbReference>